<dbReference type="SUPFAM" id="SSF57756">
    <property type="entry name" value="Retrovirus zinc finger-like domains"/>
    <property type="match status" value="1"/>
</dbReference>
<feature type="domain" description="CCHC-type" evidence="2">
    <location>
        <begin position="115"/>
        <end position="129"/>
    </location>
</feature>
<dbReference type="Gene3D" id="4.10.60.10">
    <property type="entry name" value="Zinc finger, CCHC-type"/>
    <property type="match status" value="1"/>
</dbReference>
<dbReference type="Pfam" id="PF00098">
    <property type="entry name" value="zf-CCHC"/>
    <property type="match status" value="1"/>
</dbReference>
<reference evidence="3 4" key="1">
    <citation type="journal article" date="2015" name="Proc. Natl. Acad. Sci. U.S.A.">
        <title>The resurrection genome of Boea hygrometrica: A blueprint for survival of dehydration.</title>
        <authorList>
            <person name="Xiao L."/>
            <person name="Yang G."/>
            <person name="Zhang L."/>
            <person name="Yang X."/>
            <person name="Zhao S."/>
            <person name="Ji Z."/>
            <person name="Zhou Q."/>
            <person name="Hu M."/>
            <person name="Wang Y."/>
            <person name="Chen M."/>
            <person name="Xu Y."/>
            <person name="Jin H."/>
            <person name="Xiao X."/>
            <person name="Hu G."/>
            <person name="Bao F."/>
            <person name="Hu Y."/>
            <person name="Wan P."/>
            <person name="Li L."/>
            <person name="Deng X."/>
            <person name="Kuang T."/>
            <person name="Xiang C."/>
            <person name="Zhu J.K."/>
            <person name="Oliver M.J."/>
            <person name="He Y."/>
        </authorList>
    </citation>
    <scope>NUCLEOTIDE SEQUENCE [LARGE SCALE GENOMIC DNA]</scope>
    <source>
        <strain evidence="4">cv. XS01</strain>
    </source>
</reference>
<keyword evidence="4" id="KW-1185">Reference proteome</keyword>
<evidence type="ECO:0000259" key="2">
    <source>
        <dbReference type="PROSITE" id="PS50158"/>
    </source>
</evidence>
<dbReference type="OrthoDB" id="1740512at2759"/>
<evidence type="ECO:0000313" key="3">
    <source>
        <dbReference type="EMBL" id="KZV23104.1"/>
    </source>
</evidence>
<protein>
    <recommendedName>
        <fullName evidence="2">CCHC-type domain-containing protein</fullName>
    </recommendedName>
</protein>
<keyword evidence="1" id="KW-0863">Zinc-finger</keyword>
<dbReference type="SMART" id="SM00343">
    <property type="entry name" value="ZnF_C2HC"/>
    <property type="match status" value="1"/>
</dbReference>
<dbReference type="EMBL" id="KV013955">
    <property type="protein sequence ID" value="KZV23104.1"/>
    <property type="molecule type" value="Genomic_DNA"/>
</dbReference>
<proteinExistence type="predicted"/>
<organism evidence="3 4">
    <name type="scientific">Dorcoceras hygrometricum</name>
    <dbReference type="NCBI Taxonomy" id="472368"/>
    <lineage>
        <taxon>Eukaryota</taxon>
        <taxon>Viridiplantae</taxon>
        <taxon>Streptophyta</taxon>
        <taxon>Embryophyta</taxon>
        <taxon>Tracheophyta</taxon>
        <taxon>Spermatophyta</taxon>
        <taxon>Magnoliopsida</taxon>
        <taxon>eudicotyledons</taxon>
        <taxon>Gunneridae</taxon>
        <taxon>Pentapetalae</taxon>
        <taxon>asterids</taxon>
        <taxon>lamiids</taxon>
        <taxon>Lamiales</taxon>
        <taxon>Gesneriaceae</taxon>
        <taxon>Didymocarpoideae</taxon>
        <taxon>Trichosporeae</taxon>
        <taxon>Loxocarpinae</taxon>
        <taxon>Dorcoceras</taxon>
    </lineage>
</organism>
<keyword evidence="1" id="KW-0862">Zinc</keyword>
<dbReference type="InterPro" id="IPR036875">
    <property type="entry name" value="Znf_CCHC_sf"/>
</dbReference>
<sequence>MNLVQEIRIIIHDLLEEGMEINEPFQVTAIIEKLPLMWRDFKNYLKHKRKELKLEELIVRLRIEEDSRTSDIKAYKKAMEAEAKANLTKSSNAQKRKRPFNGKKRWMAKKFKGTCYSCGKQNHMSKDCRLPKSTTVKEQVKRTLSNIGVYQSTFWNLTYLLSCLKPTWWITRENGGLKQKPPVISGLERGFSRPRLLSVIGNL</sequence>
<name>A0A2Z7AMU7_9LAMI</name>
<dbReference type="AlphaFoldDB" id="A0A2Z7AMU7"/>
<dbReference type="PANTHER" id="PTHR47592">
    <property type="entry name" value="PBF68 PROTEIN"/>
    <property type="match status" value="1"/>
</dbReference>
<evidence type="ECO:0000313" key="4">
    <source>
        <dbReference type="Proteomes" id="UP000250235"/>
    </source>
</evidence>
<evidence type="ECO:0000256" key="1">
    <source>
        <dbReference type="PROSITE-ProRule" id="PRU00047"/>
    </source>
</evidence>
<dbReference type="Pfam" id="PF14223">
    <property type="entry name" value="Retrotran_gag_2"/>
    <property type="match status" value="1"/>
</dbReference>
<dbReference type="InterPro" id="IPR001878">
    <property type="entry name" value="Znf_CCHC"/>
</dbReference>
<dbReference type="GO" id="GO:0003676">
    <property type="term" value="F:nucleic acid binding"/>
    <property type="evidence" value="ECO:0007669"/>
    <property type="project" value="InterPro"/>
</dbReference>
<dbReference type="PROSITE" id="PS50158">
    <property type="entry name" value="ZF_CCHC"/>
    <property type="match status" value="1"/>
</dbReference>
<dbReference type="PANTHER" id="PTHR47592:SF27">
    <property type="entry name" value="OS08G0421700 PROTEIN"/>
    <property type="match status" value="1"/>
</dbReference>
<accession>A0A2Z7AMU7</accession>
<keyword evidence="1" id="KW-0479">Metal-binding</keyword>
<dbReference type="Proteomes" id="UP000250235">
    <property type="component" value="Unassembled WGS sequence"/>
</dbReference>
<dbReference type="GO" id="GO:0008270">
    <property type="term" value="F:zinc ion binding"/>
    <property type="evidence" value="ECO:0007669"/>
    <property type="project" value="UniProtKB-KW"/>
</dbReference>
<gene>
    <name evidence="3" type="ORF">F511_06628</name>
</gene>